<dbReference type="PANTHER" id="PTHR31080">
    <property type="entry name" value="PECTINESTERASE INHIBITOR-LIKE"/>
    <property type="match status" value="1"/>
</dbReference>
<dbReference type="AlphaFoldDB" id="A0ABC8KWB8"/>
<evidence type="ECO:0000313" key="5">
    <source>
        <dbReference type="EMBL" id="CAH8363511.1"/>
    </source>
</evidence>
<dbReference type="EMBL" id="CAKOAT010361820">
    <property type="protein sequence ID" value="CAH8363511.1"/>
    <property type="molecule type" value="Genomic_DNA"/>
</dbReference>
<reference evidence="5 6" key="1">
    <citation type="submission" date="2022-03" db="EMBL/GenBank/DDBJ databases">
        <authorList>
            <person name="Macdonald S."/>
            <person name="Ahmed S."/>
            <person name="Newling K."/>
        </authorList>
    </citation>
    <scope>NUCLEOTIDE SEQUENCE [LARGE SCALE GENOMIC DNA]</scope>
</reference>
<dbReference type="Pfam" id="PF04043">
    <property type="entry name" value="PMEI"/>
    <property type="match status" value="1"/>
</dbReference>
<sequence>MVTKNLTATLLLFTTFLFISGSLSAVHSPPTLSATTEDLDFIRTSCNVTRYPDLCFKSLASYASTVHGNTAKLTKLSVDAAITQAKSTVAFLSKLSLSAAEVKDCVSYVQDAMDSMRDCIPPLKNIIGGGVVAAAAPSSAASPLAETFRSQVDDVLTYMSAALTSEETCTDDYEDEEGKIKTMVCDRVNNLKMYSSNALALASSLAKK</sequence>
<feature type="chain" id="PRO_5044764847" description="Pectinesterase inhibitor domain-containing protein" evidence="3">
    <location>
        <begin position="25"/>
        <end position="208"/>
    </location>
</feature>
<evidence type="ECO:0000259" key="4">
    <source>
        <dbReference type="SMART" id="SM00856"/>
    </source>
</evidence>
<dbReference type="PANTHER" id="PTHR31080:SF206">
    <property type="entry name" value="PECTINESTERASE INHIBITOR DOMAIN-CONTAINING PROTEIN"/>
    <property type="match status" value="1"/>
</dbReference>
<feature type="signal peptide" evidence="3">
    <location>
        <begin position="1"/>
        <end position="24"/>
    </location>
</feature>
<protein>
    <recommendedName>
        <fullName evidence="4">Pectinesterase inhibitor domain-containing protein</fullName>
    </recommendedName>
</protein>
<evidence type="ECO:0000256" key="2">
    <source>
        <dbReference type="ARBA" id="ARBA00038471"/>
    </source>
</evidence>
<dbReference type="NCBIfam" id="TIGR01614">
    <property type="entry name" value="PME_inhib"/>
    <property type="match status" value="1"/>
</dbReference>
<comment type="caution">
    <text evidence="5">The sequence shown here is derived from an EMBL/GenBank/DDBJ whole genome shotgun (WGS) entry which is preliminary data.</text>
</comment>
<evidence type="ECO:0000256" key="3">
    <source>
        <dbReference type="SAM" id="SignalP"/>
    </source>
</evidence>
<dbReference type="Proteomes" id="UP001642260">
    <property type="component" value="Unassembled WGS sequence"/>
</dbReference>
<feature type="domain" description="Pectinesterase inhibitor" evidence="4">
    <location>
        <begin position="37"/>
        <end position="201"/>
    </location>
</feature>
<dbReference type="InterPro" id="IPR035513">
    <property type="entry name" value="Invertase/methylesterase_inhib"/>
</dbReference>
<evidence type="ECO:0000313" key="6">
    <source>
        <dbReference type="Proteomes" id="UP001642260"/>
    </source>
</evidence>
<keyword evidence="6" id="KW-1185">Reference proteome</keyword>
<dbReference type="InterPro" id="IPR051955">
    <property type="entry name" value="PME_Inhibitor"/>
</dbReference>
<accession>A0ABC8KWB8</accession>
<comment type="similarity">
    <text evidence="2">Belongs to the PMEI family.</text>
</comment>
<dbReference type="SUPFAM" id="SSF101148">
    <property type="entry name" value="Plant invertase/pectin methylesterase inhibitor"/>
    <property type="match status" value="1"/>
</dbReference>
<gene>
    <name evidence="5" type="ORF">ERUC_LOCUS29267</name>
</gene>
<name>A0ABC8KWB8_ERUVS</name>
<evidence type="ECO:0000256" key="1">
    <source>
        <dbReference type="ARBA" id="ARBA00022729"/>
    </source>
</evidence>
<dbReference type="SMART" id="SM00856">
    <property type="entry name" value="PMEI"/>
    <property type="match status" value="1"/>
</dbReference>
<organism evidence="5 6">
    <name type="scientific">Eruca vesicaria subsp. sativa</name>
    <name type="common">Garden rocket</name>
    <name type="synonym">Eruca sativa</name>
    <dbReference type="NCBI Taxonomy" id="29727"/>
    <lineage>
        <taxon>Eukaryota</taxon>
        <taxon>Viridiplantae</taxon>
        <taxon>Streptophyta</taxon>
        <taxon>Embryophyta</taxon>
        <taxon>Tracheophyta</taxon>
        <taxon>Spermatophyta</taxon>
        <taxon>Magnoliopsida</taxon>
        <taxon>eudicotyledons</taxon>
        <taxon>Gunneridae</taxon>
        <taxon>Pentapetalae</taxon>
        <taxon>rosids</taxon>
        <taxon>malvids</taxon>
        <taxon>Brassicales</taxon>
        <taxon>Brassicaceae</taxon>
        <taxon>Brassiceae</taxon>
        <taxon>Eruca</taxon>
    </lineage>
</organism>
<dbReference type="CDD" id="cd15798">
    <property type="entry name" value="PMEI-like_3"/>
    <property type="match status" value="1"/>
</dbReference>
<proteinExistence type="inferred from homology"/>
<dbReference type="Gene3D" id="1.20.140.40">
    <property type="entry name" value="Invertase/pectin methylesterase inhibitor family protein"/>
    <property type="match status" value="1"/>
</dbReference>
<dbReference type="InterPro" id="IPR006501">
    <property type="entry name" value="Pectinesterase_inhib_dom"/>
</dbReference>
<keyword evidence="1 3" id="KW-0732">Signal</keyword>